<reference evidence="10" key="1">
    <citation type="journal article" date="2015" name="Nat. Genet.">
        <title>The genome and transcriptome of the zoonotic hookworm Ancylostoma ceylanicum identify infection-specific gene families.</title>
        <authorList>
            <person name="Schwarz E.M."/>
            <person name="Hu Y."/>
            <person name="Antoshechkin I."/>
            <person name="Miller M.M."/>
            <person name="Sternberg P.W."/>
            <person name="Aroian R.V."/>
        </authorList>
    </citation>
    <scope>NUCLEOTIDE SEQUENCE</scope>
    <source>
        <strain evidence="10">HY135</strain>
    </source>
</reference>
<evidence type="ECO:0000256" key="4">
    <source>
        <dbReference type="ARBA" id="ARBA00022840"/>
    </source>
</evidence>
<dbReference type="PROSITE" id="PS50893">
    <property type="entry name" value="ABC_TRANSPORTER_2"/>
    <property type="match status" value="2"/>
</dbReference>
<dbReference type="PROSITE" id="PS00211">
    <property type="entry name" value="ABC_TRANSPORTER_1"/>
    <property type="match status" value="2"/>
</dbReference>
<dbReference type="GO" id="GO:0140359">
    <property type="term" value="F:ABC-type transporter activity"/>
    <property type="evidence" value="ECO:0007669"/>
    <property type="project" value="InterPro"/>
</dbReference>
<evidence type="ECO:0000256" key="1">
    <source>
        <dbReference type="ARBA" id="ARBA00004141"/>
    </source>
</evidence>
<evidence type="ECO:0000256" key="7">
    <source>
        <dbReference type="SAM" id="Phobius"/>
    </source>
</evidence>
<name>A0A016WC99_9BILA</name>
<feature type="transmembrane region" description="Helical" evidence="7">
    <location>
        <begin position="1315"/>
        <end position="1337"/>
    </location>
</feature>
<dbReference type="InterPro" id="IPR013525">
    <property type="entry name" value="ABC2_TM"/>
</dbReference>
<evidence type="ECO:0000313" key="9">
    <source>
        <dbReference type="EMBL" id="EYC37454.1"/>
    </source>
</evidence>
<evidence type="ECO:0000256" key="2">
    <source>
        <dbReference type="ARBA" id="ARBA00022692"/>
    </source>
</evidence>
<feature type="transmembrane region" description="Helical" evidence="7">
    <location>
        <begin position="1250"/>
        <end position="1270"/>
    </location>
</feature>
<feature type="transmembrane region" description="Helical" evidence="7">
    <location>
        <begin position="1383"/>
        <end position="1401"/>
    </location>
</feature>
<feature type="transmembrane region" description="Helical" evidence="7">
    <location>
        <begin position="436"/>
        <end position="455"/>
    </location>
</feature>
<dbReference type="GO" id="GO:0016020">
    <property type="term" value="C:membrane"/>
    <property type="evidence" value="ECO:0007669"/>
    <property type="project" value="UniProtKB-SubCell"/>
</dbReference>
<evidence type="ECO:0000259" key="8">
    <source>
        <dbReference type="PROSITE" id="PS50893"/>
    </source>
</evidence>
<evidence type="ECO:0000313" key="10">
    <source>
        <dbReference type="Proteomes" id="UP000024635"/>
    </source>
</evidence>
<dbReference type="PANTHER" id="PTHR19229">
    <property type="entry name" value="ATP-BINDING CASSETTE TRANSPORTER SUBFAMILY A ABCA"/>
    <property type="match status" value="1"/>
</dbReference>
<dbReference type="Proteomes" id="UP000024635">
    <property type="component" value="Unassembled WGS sequence"/>
</dbReference>
<dbReference type="Pfam" id="PF12698">
    <property type="entry name" value="ABC2_membrane_3"/>
    <property type="match status" value="2"/>
</dbReference>
<dbReference type="InterPro" id="IPR003593">
    <property type="entry name" value="AAA+_ATPase"/>
</dbReference>
<dbReference type="InterPro" id="IPR017871">
    <property type="entry name" value="ABC_transporter-like_CS"/>
</dbReference>
<evidence type="ECO:0000256" key="5">
    <source>
        <dbReference type="ARBA" id="ARBA00022989"/>
    </source>
</evidence>
<dbReference type="GO" id="GO:0005319">
    <property type="term" value="F:lipid transporter activity"/>
    <property type="evidence" value="ECO:0007669"/>
    <property type="project" value="TreeGrafter"/>
</dbReference>
<dbReference type="STRING" id="53326.A0A016WC99"/>
<dbReference type="CDD" id="cd03263">
    <property type="entry name" value="ABC_subfamily_A"/>
    <property type="match status" value="2"/>
</dbReference>
<proteinExistence type="predicted"/>
<dbReference type="FunFam" id="3.40.50.300:FF:000327">
    <property type="entry name" value="ATP-binding cassette sub-family A member 3"/>
    <property type="match status" value="1"/>
</dbReference>
<feature type="transmembrane region" description="Helical" evidence="7">
    <location>
        <begin position="983"/>
        <end position="1002"/>
    </location>
</feature>
<evidence type="ECO:0000256" key="3">
    <source>
        <dbReference type="ARBA" id="ARBA00022741"/>
    </source>
</evidence>
<keyword evidence="10" id="KW-1185">Reference proteome</keyword>
<comment type="subcellular location">
    <subcellularLocation>
        <location evidence="1">Membrane</location>
        <topology evidence="1">Multi-pass membrane protein</topology>
    </subcellularLocation>
</comment>
<dbReference type="Gene3D" id="3.40.50.300">
    <property type="entry name" value="P-loop containing nucleotide triphosphate hydrolases"/>
    <property type="match status" value="2"/>
</dbReference>
<dbReference type="InterPro" id="IPR003439">
    <property type="entry name" value="ABC_transporter-like_ATP-bd"/>
</dbReference>
<feature type="transmembrane region" description="Helical" evidence="7">
    <location>
        <begin position="1168"/>
        <end position="1191"/>
    </location>
</feature>
<dbReference type="GO" id="GO:0005524">
    <property type="term" value="F:ATP binding"/>
    <property type="evidence" value="ECO:0007669"/>
    <property type="project" value="UniProtKB-KW"/>
</dbReference>
<keyword evidence="5 7" id="KW-1133">Transmembrane helix</keyword>
<evidence type="ECO:0000256" key="6">
    <source>
        <dbReference type="ARBA" id="ARBA00023136"/>
    </source>
</evidence>
<organism evidence="9 10">
    <name type="scientific">Ancylostoma ceylanicum</name>
    <dbReference type="NCBI Taxonomy" id="53326"/>
    <lineage>
        <taxon>Eukaryota</taxon>
        <taxon>Metazoa</taxon>
        <taxon>Ecdysozoa</taxon>
        <taxon>Nematoda</taxon>
        <taxon>Chromadorea</taxon>
        <taxon>Rhabditida</taxon>
        <taxon>Rhabditina</taxon>
        <taxon>Rhabditomorpha</taxon>
        <taxon>Strongyloidea</taxon>
        <taxon>Ancylostomatidae</taxon>
        <taxon>Ancylostomatinae</taxon>
        <taxon>Ancylostoma</taxon>
    </lineage>
</organism>
<dbReference type="OrthoDB" id="10255969at2759"/>
<keyword evidence="6 7" id="KW-0472">Membrane</keyword>
<feature type="domain" description="ABC transporter" evidence="8">
    <location>
        <begin position="596"/>
        <end position="839"/>
    </location>
</feature>
<feature type="transmembrane region" description="Helical" evidence="7">
    <location>
        <begin position="35"/>
        <end position="58"/>
    </location>
</feature>
<protein>
    <recommendedName>
        <fullName evidence="8">ABC transporter domain-containing protein</fullName>
    </recommendedName>
</protein>
<feature type="transmembrane region" description="Helical" evidence="7">
    <location>
        <begin position="1212"/>
        <end position="1238"/>
    </location>
</feature>
<dbReference type="Pfam" id="PF23321">
    <property type="entry name" value="R1_ABCA1"/>
    <property type="match status" value="1"/>
</dbReference>
<dbReference type="SUPFAM" id="SSF52540">
    <property type="entry name" value="P-loop containing nucleoside triphosphate hydrolases"/>
    <property type="match status" value="2"/>
</dbReference>
<dbReference type="Pfam" id="PF00005">
    <property type="entry name" value="ABC_tran"/>
    <property type="match status" value="2"/>
</dbReference>
<dbReference type="InterPro" id="IPR056264">
    <property type="entry name" value="R2_ABCA1-4-like"/>
</dbReference>
<feature type="transmembrane region" description="Helical" evidence="7">
    <location>
        <begin position="372"/>
        <end position="396"/>
    </location>
</feature>
<comment type="caution">
    <text evidence="9">The sequence shown here is derived from an EMBL/GenBank/DDBJ whole genome shotgun (WGS) entry which is preliminary data.</text>
</comment>
<keyword evidence="2 7" id="KW-0812">Transmembrane</keyword>
<dbReference type="InterPro" id="IPR027417">
    <property type="entry name" value="P-loop_NTPase"/>
</dbReference>
<dbReference type="GO" id="GO:0016887">
    <property type="term" value="F:ATP hydrolysis activity"/>
    <property type="evidence" value="ECO:0007669"/>
    <property type="project" value="InterPro"/>
</dbReference>
<dbReference type="InterPro" id="IPR026082">
    <property type="entry name" value="ABCA"/>
</dbReference>
<sequence length="1817" mass="205065">MTSSKTTLNFSQMGALAQLRLLLWKNWLHQIRSPWFTLMEFFIPLLLIAISFGLMIGLRGDFERDHRLRNYPEWPVMGSAYDFIMPTNMSRLDSAILDPISLFSNTSMDCAFLNLTREGVDGIDLDVQLIYAPITDTTRRIMELVKKRYSITIKEPLSVIYGPYSSFLPITMPKYFQSNMSIQGFDTEADMVAYAKESFSNQCGNPLLAGITFDDSIANHMDSDVNLEYTIRLSNTNRRSKGASGTNTYTPWNTKVVFAIQFISGPINPSDSDGGYPGYWKEGFMTVQKSINNAIYEIKTGQHIPEFNANLMIGRFPFPSYQSKIIEIGAFFLPVIVVFSYMTSVIYIVKSVVMEKESRLKEYMRVMGLSQWIHWVGHFIMNYMKLVVSVIVLTVLLHFVTTKSDGSVMFVLFLLYAFDALYFAFAISTFMQSGTAATLMAVVGWMMLYFWYAIFNSFDLASPYSFGVRMVNCLNPDIAMAYGITLLAEYETQADGLNWGLLFTPSTPDQRLTVGHCLVMLAVDGLYLMLITWYVEAVYPGGEGVPQKPWFFLLKSYWFPSGQSKKSLESQKSGLIGAEERDFVKIEPEPELKATINVVNLSKTYGTSFFKKLFDCQFGKLGEKKAVDQLNLKMYHGQITALLGHNGAGKSTTFSMLTGVTAPSSGTAYIDDYDIRTSLPQVRKQTGLCPQYNILFNSLTVMEHLEFFCKLKGREYYKKEAVDILTRLKIEFKMNSRAGTLSGGQKRKLSLAIALIGGSEIVMLDEPTSGMDPGARHETWTLLQAEKSHRTILLTTHFMEEADLLGDRIAILAHGQLQCCGSGMFLKAQYGDGYHLTVVYENSSTPSEKQVNRTMELLRRHVSDIRLQSFVGQEATFLISAKCKSQFSTMFADLESVQSSFGISSFGVSITTMEEVFLKVGDIAQERFNQEHVEDAVEVKELEENDPILQTLRVTRRLTGVPYYWQHVEAMFIKRTIYFYRKWIMFLLNLLFPIAYMALMVWTTTLVPSPTEQPSLKIDLSPFGGSSGDSFILVSNATDPRITDGADLRGLVRSTIARFEAKSNLFVDTVGNVSSYALSLIPEIGSRDFGIHYPLAFQRKFVRANTSNLRAYFNNFGYTTPPLAISIADSMIISDVLNKNITLGVSNHPFPPVTQDVLKNRNYSNGSAFMLGYAIIVCMSIVVATCCQFLIRERKKKSKHMQMLSGLLPWMYWITAFAWDVIWYIVRMGAFVGIFYAFNLEPYTKDFTTILILLLAMSLYGWTTIPFTYWFSFAFTSAPKGFTLIVMYNIITGMIGSIAIPIIQQTANDDVAFTWSVILSFFFPTYSISNVFTVVYNNEFGRQACQMLDCSNPLYKTSVQCCGSPEDRIYTDHILTDSGKLGIMYPMIFFAIQGFVYWFFVSGHENNLFGRCLAYCKGSKRNNRVADSQYENWKLESDAEFTGEDSDVIAEKARVKTMNRHDTAVIVDDIKKWYGDFNAVKGVTFHVKNGECFGLLGVNGAGKTSTFQMLTGENDISDGDAFVNGWSVKTDWRKAGANIGYCPQFDAVLKEMTGEETLYMFARIRGIPRKDIPEKVNAVIHTIGIGMYAKRQIKGYSGGNKRRLSLGIALIGLPPVLLLDEPTTGVDPKARRIIWNIFSRIQALGTSLVLTSHSMDECEALCTELAIMVYGRFKCYGSCQHIKSRYGAGFTLLIRLQRIEDANTAKSEIARAFPGAVLKEHHLLQLNYELPKRDGVTWSKLFDKVEGLSKKFDFEDYSLSQTTLEQVFLEFSRDAAMSEGMQPQHRIQNDVAAQNWSNGKLVQQNETGDEGFQDMKL</sequence>
<gene>
    <name evidence="9" type="primary">Acey_s0789.g2363</name>
    <name evidence="9" type="ORF">Y032_0789g2363</name>
</gene>
<dbReference type="SMART" id="SM00382">
    <property type="entry name" value="AAA"/>
    <property type="match status" value="2"/>
</dbReference>
<keyword evidence="4" id="KW-0067">ATP-binding</keyword>
<feature type="domain" description="ABC transporter" evidence="8">
    <location>
        <begin position="1465"/>
        <end position="1695"/>
    </location>
</feature>
<dbReference type="EMBL" id="JARK01000389">
    <property type="protein sequence ID" value="EYC37454.1"/>
    <property type="molecule type" value="Genomic_DNA"/>
</dbReference>
<dbReference type="PANTHER" id="PTHR19229:SF250">
    <property type="entry name" value="ABC TRANSPORTER DOMAIN-CONTAINING PROTEIN-RELATED"/>
    <property type="match status" value="1"/>
</dbReference>
<keyword evidence="3" id="KW-0547">Nucleotide-binding</keyword>
<accession>A0A016WC99</accession>
<feature type="transmembrane region" description="Helical" evidence="7">
    <location>
        <begin position="325"/>
        <end position="349"/>
    </location>
</feature>
<feature type="transmembrane region" description="Helical" evidence="7">
    <location>
        <begin position="1282"/>
        <end position="1303"/>
    </location>
</feature>
<feature type="transmembrane region" description="Helical" evidence="7">
    <location>
        <begin position="408"/>
        <end position="430"/>
    </location>
</feature>
<dbReference type="FunFam" id="3.40.50.300:FF:000933">
    <property type="entry name" value="ABC transporter A family member 7"/>
    <property type="match status" value="1"/>
</dbReference>